<keyword evidence="2" id="KW-1185">Reference proteome</keyword>
<evidence type="ECO:0000313" key="1">
    <source>
        <dbReference type="EMBL" id="MBB5038351.1"/>
    </source>
</evidence>
<dbReference type="Proteomes" id="UP000534294">
    <property type="component" value="Unassembled WGS sequence"/>
</dbReference>
<organism evidence="1 2">
    <name type="scientific">Prosthecobacter dejongeii</name>
    <dbReference type="NCBI Taxonomy" id="48465"/>
    <lineage>
        <taxon>Bacteria</taxon>
        <taxon>Pseudomonadati</taxon>
        <taxon>Verrucomicrobiota</taxon>
        <taxon>Verrucomicrobiia</taxon>
        <taxon>Verrucomicrobiales</taxon>
        <taxon>Verrucomicrobiaceae</taxon>
        <taxon>Prosthecobacter</taxon>
    </lineage>
</organism>
<dbReference type="AlphaFoldDB" id="A0A7W7YLC6"/>
<name>A0A7W7YLC6_9BACT</name>
<evidence type="ECO:0000313" key="2">
    <source>
        <dbReference type="Proteomes" id="UP000534294"/>
    </source>
</evidence>
<dbReference type="EMBL" id="JACHIF010000005">
    <property type="protein sequence ID" value="MBB5038351.1"/>
    <property type="molecule type" value="Genomic_DNA"/>
</dbReference>
<protein>
    <submittedName>
        <fullName evidence="1">Uncharacterized protein</fullName>
    </submittedName>
</protein>
<accession>A0A7W7YLC6</accession>
<comment type="caution">
    <text evidence="1">The sequence shown here is derived from an EMBL/GenBank/DDBJ whole genome shotgun (WGS) entry which is preliminary data.</text>
</comment>
<gene>
    <name evidence="1" type="ORF">HNQ64_002614</name>
</gene>
<proteinExistence type="predicted"/>
<dbReference type="Pfam" id="PF05345">
    <property type="entry name" value="He_PIG"/>
    <property type="match status" value="1"/>
</dbReference>
<reference evidence="1 2" key="1">
    <citation type="submission" date="2020-08" db="EMBL/GenBank/DDBJ databases">
        <title>Genomic Encyclopedia of Type Strains, Phase IV (KMG-IV): sequencing the most valuable type-strain genomes for metagenomic binning, comparative biology and taxonomic classification.</title>
        <authorList>
            <person name="Goeker M."/>
        </authorList>
    </citation>
    <scope>NUCLEOTIDE SEQUENCE [LARGE SCALE GENOMIC DNA]</scope>
    <source>
        <strain evidence="1 2">DSM 12251</strain>
    </source>
</reference>
<sequence length="533" mass="55098">MSPQMPVNGKGEQAALAELVQSRHGSLAQAYRMSEVGEALDTRIQNVNERGDTVPPVAGRDSDGDGLSDLEEVLLGASRDTVLRVGDFVDLNLGAFATGGQTLKIVGRLPAGLTFNATTGRLSGVLSGTAALYDLQLLVMQGTIPLRAYNLQLTVEAFPARLLAGYEALLVGIDDLPKGILRLSVTRPSLWTGSLEVIGQGRRSGTGSFVLVPGRQSSEIQMVFKGTATVPQANVTVTINAESALVSGTFTSGTVTGELRGFRLASLGGSPPAIRKLNLVLDAGVQDGVTYPAGFGWAKGSVTTKGAVSFKGQLGDTQAITLTANLGVTGQALVWTQPYRNKVDSYFGGIVPLPNVGQPEATVEQLTPGTWWFKAADEKELSYFAGFAEPLPVNAVAAAFDTIKTSDELSTALGLTASTLNVEIEGSGLSSTTGVPVLLPTAFNLATNFSLTTSAPVSGSPAAWTGKINKADGSLTGTLTLPVTSSNLASKAPVTGVLLPGLPSGNTIGAGLIRVTVPGKKGQFQTSSLLIEK</sequence>